<evidence type="ECO:0000313" key="2">
    <source>
        <dbReference type="Proteomes" id="UP000319014"/>
    </source>
</evidence>
<reference evidence="1 2" key="1">
    <citation type="submission" date="2017-05" db="EMBL/GenBank/DDBJ databases">
        <authorList>
            <person name="Varghese N."/>
            <person name="Submissions S."/>
        </authorList>
    </citation>
    <scope>NUCLEOTIDE SEQUENCE [LARGE SCALE GENOMIC DNA]</scope>
    <source>
        <strain evidence="1 2">DSM 100094</strain>
    </source>
</reference>
<organism evidence="1 2">
    <name type="scientific">Paracoccus laeviglucosivorans</name>
    <dbReference type="NCBI Taxonomy" id="1197861"/>
    <lineage>
        <taxon>Bacteria</taxon>
        <taxon>Pseudomonadati</taxon>
        <taxon>Pseudomonadota</taxon>
        <taxon>Alphaproteobacteria</taxon>
        <taxon>Rhodobacterales</taxon>
        <taxon>Paracoccaceae</taxon>
        <taxon>Paracoccus</taxon>
    </lineage>
</organism>
<name>A0A521F120_9RHOB</name>
<feature type="non-terminal residue" evidence="1">
    <location>
        <position position="1"/>
    </location>
</feature>
<evidence type="ECO:0000313" key="1">
    <source>
        <dbReference type="EMBL" id="SMO89341.1"/>
    </source>
</evidence>
<dbReference type="EMBL" id="FXTK01000017">
    <property type="protein sequence ID" value="SMO89341.1"/>
    <property type="molecule type" value="Genomic_DNA"/>
</dbReference>
<protein>
    <submittedName>
        <fullName evidence="1">Uncharacterized protein</fullName>
    </submittedName>
</protein>
<proteinExistence type="predicted"/>
<accession>A0A521F120</accession>
<gene>
    <name evidence="1" type="ORF">SAMN06265221_1171</name>
</gene>
<sequence>RAAVYAAEELEETAKLAVLLANQRVRSLSAQDIAQLEERYAATMR</sequence>
<dbReference type="Proteomes" id="UP000319014">
    <property type="component" value="Unassembled WGS sequence"/>
</dbReference>
<keyword evidence="2" id="KW-1185">Reference proteome</keyword>
<dbReference type="AlphaFoldDB" id="A0A521F120"/>